<evidence type="ECO:0000256" key="1">
    <source>
        <dbReference type="SAM" id="Phobius"/>
    </source>
</evidence>
<sequence length="149" mass="16258">MDKTTFLTASIVELGASVNPRSDIIRLLGPALETAFRFQSLISSLSLFVCVQAWFLASVALVNVLYASKILALQASIATKAGAFHGYAMSNRAAAGIWNSRAIQKLRKKLWDEFALFILGSGNTVITVFFWPGWWVLGGASLSLWLLFG</sequence>
<evidence type="ECO:0000313" key="2">
    <source>
        <dbReference type="EMBL" id="KAK7408540.1"/>
    </source>
</evidence>
<reference evidence="2 3" key="1">
    <citation type="journal article" date="2025" name="Microbiol. Resour. Announc.">
        <title>Draft genome sequences for Neonectria magnoliae and Neonectria punicea, canker pathogens of Liriodendron tulipifera and Acer saccharum in West Virginia.</title>
        <authorList>
            <person name="Petronek H.M."/>
            <person name="Kasson M.T."/>
            <person name="Metheny A.M."/>
            <person name="Stauder C.M."/>
            <person name="Lovett B."/>
            <person name="Lynch S.C."/>
            <person name="Garnas J.R."/>
            <person name="Kasson L.R."/>
            <person name="Stajich J.E."/>
        </authorList>
    </citation>
    <scope>NUCLEOTIDE SEQUENCE [LARGE SCALE GENOMIC DNA]</scope>
    <source>
        <strain evidence="2 3">NRRL 64653</strain>
    </source>
</reference>
<feature type="transmembrane region" description="Helical" evidence="1">
    <location>
        <begin position="114"/>
        <end position="137"/>
    </location>
</feature>
<keyword evidence="3" id="KW-1185">Reference proteome</keyword>
<keyword evidence="1" id="KW-0812">Transmembrane</keyword>
<comment type="caution">
    <text evidence="2">The sequence shown here is derived from an EMBL/GenBank/DDBJ whole genome shotgun (WGS) entry which is preliminary data.</text>
</comment>
<dbReference type="EMBL" id="JAZAVJ010000183">
    <property type="protein sequence ID" value="KAK7408540.1"/>
    <property type="molecule type" value="Genomic_DNA"/>
</dbReference>
<name>A0ABR1GSR3_9HYPO</name>
<keyword evidence="1" id="KW-0472">Membrane</keyword>
<organism evidence="2 3">
    <name type="scientific">Neonectria punicea</name>
    <dbReference type="NCBI Taxonomy" id="979145"/>
    <lineage>
        <taxon>Eukaryota</taxon>
        <taxon>Fungi</taxon>
        <taxon>Dikarya</taxon>
        <taxon>Ascomycota</taxon>
        <taxon>Pezizomycotina</taxon>
        <taxon>Sordariomycetes</taxon>
        <taxon>Hypocreomycetidae</taxon>
        <taxon>Hypocreales</taxon>
        <taxon>Nectriaceae</taxon>
        <taxon>Neonectria</taxon>
    </lineage>
</organism>
<proteinExistence type="predicted"/>
<dbReference type="Proteomes" id="UP001498476">
    <property type="component" value="Unassembled WGS sequence"/>
</dbReference>
<gene>
    <name evidence="2" type="ORF">QQX98_009301</name>
</gene>
<feature type="transmembrane region" description="Helical" evidence="1">
    <location>
        <begin position="41"/>
        <end position="66"/>
    </location>
</feature>
<evidence type="ECO:0000313" key="3">
    <source>
        <dbReference type="Proteomes" id="UP001498476"/>
    </source>
</evidence>
<protein>
    <recommendedName>
        <fullName evidence="4">ABC transmembrane type-1 domain-containing protein</fullName>
    </recommendedName>
</protein>
<evidence type="ECO:0008006" key="4">
    <source>
        <dbReference type="Google" id="ProtNLM"/>
    </source>
</evidence>
<accession>A0ABR1GSR3</accession>
<keyword evidence="1" id="KW-1133">Transmembrane helix</keyword>